<dbReference type="AlphaFoldDB" id="H3RDT1"/>
<evidence type="ECO:0000313" key="1">
    <source>
        <dbReference type="EMBL" id="EHU00520.1"/>
    </source>
</evidence>
<comment type="caution">
    <text evidence="1">The sequence shown here is derived from an EMBL/GenBank/DDBJ whole genome shotgun (WGS) entry which is preliminary data.</text>
</comment>
<accession>H3RDT1</accession>
<protein>
    <submittedName>
        <fullName evidence="1">Uncharacterized protein</fullName>
    </submittedName>
</protein>
<name>H3RDT1_PANSE</name>
<dbReference type="EMBL" id="AHIE01000017">
    <property type="protein sequence ID" value="EHU00520.1"/>
    <property type="molecule type" value="Genomic_DNA"/>
</dbReference>
<dbReference type="Proteomes" id="UP000005050">
    <property type="component" value="Unassembled WGS sequence"/>
</dbReference>
<organism evidence="1 2">
    <name type="scientific">Pantoea stewartii subsp. stewartii DC283</name>
    <dbReference type="NCBI Taxonomy" id="660596"/>
    <lineage>
        <taxon>Bacteria</taxon>
        <taxon>Pseudomonadati</taxon>
        <taxon>Pseudomonadota</taxon>
        <taxon>Gammaproteobacteria</taxon>
        <taxon>Enterobacterales</taxon>
        <taxon>Erwiniaceae</taxon>
        <taxon>Pantoea</taxon>
    </lineage>
</organism>
<proteinExistence type="predicted"/>
<sequence length="58" mass="6589">MQELMFAGAASGCPKHTAPASLNHFRLTGPDVMHWQPKSRLQQLWERLVQFITQEGNP</sequence>
<gene>
    <name evidence="1" type="ORF">CKS_2595</name>
</gene>
<reference evidence="1 2" key="1">
    <citation type="journal article" date="2012" name="Mol. Microbiol.">
        <title>The genetic and structural basis of two distinct terminal side branch residues in stewartan and amylovoran exopolysaccharides and their potential role in host adaptation.</title>
        <authorList>
            <person name="Wang X."/>
            <person name="Yang F."/>
            <person name="von Bodman S.B."/>
        </authorList>
    </citation>
    <scope>NUCLEOTIDE SEQUENCE [LARGE SCALE GENOMIC DNA]</scope>
    <source>
        <strain evidence="1 2">DC283</strain>
    </source>
</reference>
<evidence type="ECO:0000313" key="2">
    <source>
        <dbReference type="Proteomes" id="UP000005050"/>
    </source>
</evidence>